<organism evidence="7 8">
    <name type="scientific">Clarias magur</name>
    <name type="common">Asian catfish</name>
    <name type="synonym">Macropteronotus magur</name>
    <dbReference type="NCBI Taxonomy" id="1594786"/>
    <lineage>
        <taxon>Eukaryota</taxon>
        <taxon>Metazoa</taxon>
        <taxon>Chordata</taxon>
        <taxon>Craniata</taxon>
        <taxon>Vertebrata</taxon>
        <taxon>Euteleostomi</taxon>
        <taxon>Actinopterygii</taxon>
        <taxon>Neopterygii</taxon>
        <taxon>Teleostei</taxon>
        <taxon>Ostariophysi</taxon>
        <taxon>Siluriformes</taxon>
        <taxon>Clariidae</taxon>
        <taxon>Clarias</taxon>
    </lineage>
</organism>
<evidence type="ECO:0000313" key="8">
    <source>
        <dbReference type="Proteomes" id="UP000727407"/>
    </source>
</evidence>
<comment type="caution">
    <text evidence="7">The sequence shown here is derived from an EMBL/GenBank/DDBJ whole genome shotgun (WGS) entry which is preliminary data.</text>
</comment>
<evidence type="ECO:0000313" key="7">
    <source>
        <dbReference type="EMBL" id="KAF5892758.1"/>
    </source>
</evidence>
<dbReference type="PROSITE" id="PS50835">
    <property type="entry name" value="IG_LIKE"/>
    <property type="match status" value="1"/>
</dbReference>
<dbReference type="GO" id="GO:0004888">
    <property type="term" value="F:transmembrane signaling receptor activity"/>
    <property type="evidence" value="ECO:0007669"/>
    <property type="project" value="TreeGrafter"/>
</dbReference>
<feature type="transmembrane region" description="Helical" evidence="5">
    <location>
        <begin position="86"/>
        <end position="110"/>
    </location>
</feature>
<feature type="non-terminal residue" evidence="7">
    <location>
        <position position="448"/>
    </location>
</feature>
<evidence type="ECO:0000256" key="3">
    <source>
        <dbReference type="ARBA" id="ARBA00023319"/>
    </source>
</evidence>
<evidence type="ECO:0000256" key="5">
    <source>
        <dbReference type="SAM" id="Phobius"/>
    </source>
</evidence>
<dbReference type="OrthoDB" id="6151406at2759"/>
<feature type="domain" description="Ig-like" evidence="6">
    <location>
        <begin position="1"/>
        <end position="66"/>
    </location>
</feature>
<feature type="region of interest" description="Disordered" evidence="4">
    <location>
        <begin position="200"/>
        <end position="242"/>
    </location>
</feature>
<name>A0A8J4X4L2_CLAMG</name>
<dbReference type="GO" id="GO:0006955">
    <property type="term" value="P:immune response"/>
    <property type="evidence" value="ECO:0007669"/>
    <property type="project" value="TreeGrafter"/>
</dbReference>
<dbReference type="SUPFAM" id="SSF48726">
    <property type="entry name" value="Immunoglobulin"/>
    <property type="match status" value="1"/>
</dbReference>
<dbReference type="GO" id="GO:0007166">
    <property type="term" value="P:cell surface receptor signaling pathway"/>
    <property type="evidence" value="ECO:0007669"/>
    <property type="project" value="TreeGrafter"/>
</dbReference>
<proteinExistence type="predicted"/>
<feature type="compositionally biased region" description="Basic and acidic residues" evidence="4">
    <location>
        <begin position="290"/>
        <end position="301"/>
    </location>
</feature>
<gene>
    <name evidence="7" type="ORF">DAT39_017537</name>
</gene>
<keyword evidence="5" id="KW-0472">Membrane</keyword>
<evidence type="ECO:0000256" key="4">
    <source>
        <dbReference type="SAM" id="MobiDB-lite"/>
    </source>
</evidence>
<feature type="compositionally biased region" description="Basic residues" evidence="4">
    <location>
        <begin position="436"/>
        <end position="448"/>
    </location>
</feature>
<dbReference type="GO" id="GO:0009897">
    <property type="term" value="C:external side of plasma membrane"/>
    <property type="evidence" value="ECO:0007669"/>
    <property type="project" value="TreeGrafter"/>
</dbReference>
<keyword evidence="5" id="KW-1133">Transmembrane helix</keyword>
<dbReference type="InterPro" id="IPR013783">
    <property type="entry name" value="Ig-like_fold"/>
</dbReference>
<dbReference type="InterPro" id="IPR036179">
    <property type="entry name" value="Ig-like_dom_sf"/>
</dbReference>
<dbReference type="PANTHER" id="PTHR11481:SF64">
    <property type="entry name" value="FC RECEPTOR-LIKE PROTEIN 4"/>
    <property type="match status" value="1"/>
</dbReference>
<dbReference type="PANTHER" id="PTHR11481">
    <property type="entry name" value="IMMUNOGLOBULIN FC RECEPTOR"/>
    <property type="match status" value="1"/>
</dbReference>
<keyword evidence="3" id="KW-0393">Immunoglobulin domain</keyword>
<dbReference type="EMBL" id="QNUK01000477">
    <property type="protein sequence ID" value="KAF5892758.1"/>
    <property type="molecule type" value="Genomic_DNA"/>
</dbReference>
<evidence type="ECO:0000259" key="6">
    <source>
        <dbReference type="PROSITE" id="PS50835"/>
    </source>
</evidence>
<dbReference type="AlphaFoldDB" id="A0A8J4X4L2"/>
<keyword evidence="1" id="KW-0732">Signal</keyword>
<dbReference type="InterPro" id="IPR050488">
    <property type="entry name" value="Ig_Fc_receptor"/>
</dbReference>
<reference evidence="7" key="1">
    <citation type="submission" date="2020-07" db="EMBL/GenBank/DDBJ databases">
        <title>Clarias magur genome sequencing, assembly and annotation.</title>
        <authorList>
            <person name="Kushwaha B."/>
            <person name="Kumar R."/>
            <person name="Das P."/>
            <person name="Joshi C.G."/>
            <person name="Kumar D."/>
            <person name="Nagpure N.S."/>
            <person name="Pandey M."/>
            <person name="Agarwal S."/>
            <person name="Srivastava S."/>
            <person name="Singh M."/>
            <person name="Sahoo L."/>
            <person name="Jayasankar P."/>
            <person name="Meher P.K."/>
            <person name="Koringa P.G."/>
            <person name="Iquebal M.A."/>
            <person name="Das S.P."/>
            <person name="Bit A."/>
            <person name="Patnaik S."/>
            <person name="Patel N."/>
            <person name="Shah T.M."/>
            <person name="Hinsu A."/>
            <person name="Jena J.K."/>
        </authorList>
    </citation>
    <scope>NUCLEOTIDE SEQUENCE</scope>
    <source>
        <strain evidence="7">CIFAMagur01</strain>
        <tissue evidence="7">Testis</tissue>
    </source>
</reference>
<evidence type="ECO:0000256" key="1">
    <source>
        <dbReference type="ARBA" id="ARBA00022729"/>
    </source>
</evidence>
<dbReference type="Gene3D" id="2.60.40.10">
    <property type="entry name" value="Immunoglobulins"/>
    <property type="match status" value="1"/>
</dbReference>
<dbReference type="InterPro" id="IPR013151">
    <property type="entry name" value="Immunoglobulin_dom"/>
</dbReference>
<keyword evidence="5" id="KW-0812">Transmembrane</keyword>
<keyword evidence="8" id="KW-1185">Reference proteome</keyword>
<dbReference type="Pfam" id="PF00047">
    <property type="entry name" value="ig"/>
    <property type="match status" value="1"/>
</dbReference>
<feature type="non-terminal residue" evidence="7">
    <location>
        <position position="1"/>
    </location>
</feature>
<sequence>GDVILESPVHPVTEGNPLTLHCLYRNTNVSDSAADFYKDDSVLQKQTTGEMNISSVSKSDEGFYHCKHPERGESPKSWVSVRASRLPIVVIALSSAFALFFLMILLIVLVRSKKKKGGDEYQTPSAVILDTSQPADAAAGLSDVTYAEIELKKPKKKLGKSSKGDETMYSELKQDTDEDAAAGPSNMTYAEIVLKKLKKPKKKPGKSSVGDETVYSELKQDTDKDAAPGPSDVTSAKPELIKPKKPKKNLFFSFKGKSSEVEDNLYSEVKTNTDEDAAPGPSDVICAKPELQELRNPKENQGKSSEGDGNLYSEVKRKTDEDAAPGPSDATSTNPEPIKPKKPKIFFFYAFKGKSSEGEDNLSSVKTNTDEDAAPGPSDVTCAKPELQELLTPKENQGKNSKGDANLYSEVKKKTDEDAAPGPSDVTSAKPEPIKPKKPKKKIFFSFK</sequence>
<dbReference type="InterPro" id="IPR003599">
    <property type="entry name" value="Ig_sub"/>
</dbReference>
<feature type="region of interest" description="Disordered" evidence="4">
    <location>
        <begin position="265"/>
        <end position="341"/>
    </location>
</feature>
<accession>A0A8J4X4L2</accession>
<keyword evidence="7" id="KW-0675">Receptor</keyword>
<dbReference type="InterPro" id="IPR007110">
    <property type="entry name" value="Ig-like_dom"/>
</dbReference>
<keyword evidence="2" id="KW-1015">Disulfide bond</keyword>
<evidence type="ECO:0000256" key="2">
    <source>
        <dbReference type="ARBA" id="ARBA00023157"/>
    </source>
</evidence>
<dbReference type="SMART" id="SM00409">
    <property type="entry name" value="IG"/>
    <property type="match status" value="1"/>
</dbReference>
<protein>
    <submittedName>
        <fullName evidence="7">Fc receptor-like protein 5</fullName>
    </submittedName>
</protein>
<feature type="region of interest" description="Disordered" evidence="4">
    <location>
        <begin position="355"/>
        <end position="448"/>
    </location>
</feature>
<dbReference type="Proteomes" id="UP000727407">
    <property type="component" value="Unassembled WGS sequence"/>
</dbReference>